<dbReference type="OrthoDB" id="9800897at2"/>
<dbReference type="AlphaFoldDB" id="A0A5B8FXF9"/>
<feature type="domain" description="Response regulatory" evidence="3">
    <location>
        <begin position="1"/>
        <end position="108"/>
    </location>
</feature>
<dbReference type="EMBL" id="CP040818">
    <property type="protein sequence ID" value="QDL91209.1"/>
    <property type="molecule type" value="Genomic_DNA"/>
</dbReference>
<keyword evidence="5" id="KW-1185">Reference proteome</keyword>
<evidence type="ECO:0000313" key="5">
    <source>
        <dbReference type="Proteomes" id="UP000305888"/>
    </source>
</evidence>
<dbReference type="PANTHER" id="PTHR44591">
    <property type="entry name" value="STRESS RESPONSE REGULATOR PROTEIN 1"/>
    <property type="match status" value="1"/>
</dbReference>
<dbReference type="SMART" id="SM00448">
    <property type="entry name" value="REC"/>
    <property type="match status" value="1"/>
</dbReference>
<dbReference type="Pfam" id="PF00072">
    <property type="entry name" value="Response_reg"/>
    <property type="match status" value="1"/>
</dbReference>
<dbReference type="PROSITE" id="PS50110">
    <property type="entry name" value="RESPONSE_REGULATORY"/>
    <property type="match status" value="1"/>
</dbReference>
<dbReference type="Proteomes" id="UP000305888">
    <property type="component" value="Chromosome"/>
</dbReference>
<gene>
    <name evidence="4" type="ORF">FDP22_05095</name>
</gene>
<name>A0A5B8FXF9_9RHOB</name>
<evidence type="ECO:0000313" key="4">
    <source>
        <dbReference type="EMBL" id="QDL91209.1"/>
    </source>
</evidence>
<dbReference type="RefSeq" id="WP_138575607.1">
    <property type="nucleotide sequence ID" value="NZ_CP040818.1"/>
</dbReference>
<accession>A0A5B8FXF9</accession>
<protein>
    <submittedName>
        <fullName evidence="4">Response regulator</fullName>
    </submittedName>
</protein>
<proteinExistence type="predicted"/>
<dbReference type="InterPro" id="IPR050595">
    <property type="entry name" value="Bact_response_regulator"/>
</dbReference>
<dbReference type="SUPFAM" id="SSF52172">
    <property type="entry name" value="CheY-like"/>
    <property type="match status" value="1"/>
</dbReference>
<reference evidence="4 5" key="1">
    <citation type="submission" date="2019-06" db="EMBL/GenBank/DDBJ databases">
        <title>Genome sequence of Rhodobacteraceae bacterium D4M1.</title>
        <authorList>
            <person name="Cao J."/>
        </authorList>
    </citation>
    <scope>NUCLEOTIDE SEQUENCE [LARGE SCALE GENOMIC DNA]</scope>
    <source>
        <strain evidence="4 5">D4M1</strain>
    </source>
</reference>
<sequence length="111" mass="11912">MRLVIRGFLSKAGHRVTLAATGAEACAALGRSCFDLAIIDLLMPDMDGDEVVRRLRHGRSAQAGLPVLMLTAAIDPDSSDRVEACGADMRLHKPFRRDDLLGAIGRLTAGR</sequence>
<dbReference type="InterPro" id="IPR011006">
    <property type="entry name" value="CheY-like_superfamily"/>
</dbReference>
<dbReference type="InterPro" id="IPR001789">
    <property type="entry name" value="Sig_transdc_resp-reg_receiver"/>
</dbReference>
<dbReference type="Gene3D" id="3.40.50.2300">
    <property type="match status" value="1"/>
</dbReference>
<keyword evidence="1 2" id="KW-0597">Phosphoprotein</keyword>
<dbReference type="PANTHER" id="PTHR44591:SF3">
    <property type="entry name" value="RESPONSE REGULATORY DOMAIN-CONTAINING PROTEIN"/>
    <property type="match status" value="1"/>
</dbReference>
<evidence type="ECO:0000256" key="1">
    <source>
        <dbReference type="ARBA" id="ARBA00022553"/>
    </source>
</evidence>
<feature type="modified residue" description="4-aspartylphosphate" evidence="2">
    <location>
        <position position="40"/>
    </location>
</feature>
<organism evidence="4 5">
    <name type="scientific">Paroceanicella profunda</name>
    <dbReference type="NCBI Taxonomy" id="2579971"/>
    <lineage>
        <taxon>Bacteria</taxon>
        <taxon>Pseudomonadati</taxon>
        <taxon>Pseudomonadota</taxon>
        <taxon>Alphaproteobacteria</taxon>
        <taxon>Rhodobacterales</taxon>
        <taxon>Paracoccaceae</taxon>
        <taxon>Paroceanicella</taxon>
    </lineage>
</organism>
<evidence type="ECO:0000256" key="2">
    <source>
        <dbReference type="PROSITE-ProRule" id="PRU00169"/>
    </source>
</evidence>
<dbReference type="KEGG" id="ppru:FDP22_05095"/>
<dbReference type="GO" id="GO:0000160">
    <property type="term" value="P:phosphorelay signal transduction system"/>
    <property type="evidence" value="ECO:0007669"/>
    <property type="project" value="InterPro"/>
</dbReference>
<evidence type="ECO:0000259" key="3">
    <source>
        <dbReference type="PROSITE" id="PS50110"/>
    </source>
</evidence>